<comment type="similarity">
    <text evidence="1">Belongs to the RMD1/sif2 family.</text>
</comment>
<feature type="region of interest" description="Disordered" evidence="2">
    <location>
        <begin position="1"/>
        <end position="43"/>
    </location>
</feature>
<reference evidence="5 6" key="1">
    <citation type="submission" date="2024-03" db="EMBL/GenBank/DDBJ databases">
        <title>Genome-scale model development and genomic sequencing of the oleaginous clade Lipomyces.</title>
        <authorList>
            <consortium name="Lawrence Berkeley National Laboratory"/>
            <person name="Czajka J.J."/>
            <person name="Han Y."/>
            <person name="Kim J."/>
            <person name="Mondo S.J."/>
            <person name="Hofstad B.A."/>
            <person name="Robles A."/>
            <person name="Haridas S."/>
            <person name="Riley R."/>
            <person name="LaButti K."/>
            <person name="Pangilinan J."/>
            <person name="Andreopoulos W."/>
            <person name="Lipzen A."/>
            <person name="Yan J."/>
            <person name="Wang M."/>
            <person name="Ng V."/>
            <person name="Grigoriev I.V."/>
            <person name="Spatafora J.W."/>
            <person name="Magnuson J.K."/>
            <person name="Baker S.E."/>
            <person name="Pomraning K.R."/>
        </authorList>
    </citation>
    <scope>NUCLEOTIDE SEQUENCE [LARGE SCALE GENOMIC DNA]</scope>
    <source>
        <strain evidence="5 6">Phaff 52-87</strain>
    </source>
</reference>
<dbReference type="EMBL" id="JBBJBU010000002">
    <property type="protein sequence ID" value="KAK7206720.1"/>
    <property type="molecule type" value="Genomic_DNA"/>
</dbReference>
<feature type="domain" description="DUF155" evidence="4">
    <location>
        <begin position="152"/>
        <end position="326"/>
    </location>
</feature>
<keyword evidence="3" id="KW-1133">Transmembrane helix</keyword>
<proteinExistence type="inferred from homology"/>
<dbReference type="PANTHER" id="PTHR16255:SF15">
    <property type="entry name" value="SPORULATION PROTEIN RMD1"/>
    <property type="match status" value="1"/>
</dbReference>
<evidence type="ECO:0000259" key="4">
    <source>
        <dbReference type="Pfam" id="PF02582"/>
    </source>
</evidence>
<sequence length="379" mass="43610">MPSPERRQSRSQSRNSRRRSSSSSNHRRPSQRGDRESSVDNGNIGAEFYVDPELVNKSDVLKLSRVTSYCTASRYQMRNMQRYFTGRAHAAQTPLPTVFDECLHIQYSFKLPGKPGRSRDDTHFKHDSSNTLVRTDRDGHEVRIGLATRKDVFLFEYGVCVLWGFTDQEERRFLREIAPYENEKLAFTDVQGEELRFFITWDHEPRVFNDVIALTEEAEKNVKYKLSMSHAMSQSVKISLFEDLVDNTIGLMQSLPMQIAATGKVSMSRKKIMMSIGELFILRININLHGSIIDSPEIMWSEPELEPAYKIIRGYLEVGQRVSLLNQRLEVISDLLQMLKEQLVHAHEEYLELIVIVLIAVEIVVALINIVVDMVAEGR</sequence>
<keyword evidence="3" id="KW-0812">Transmembrane</keyword>
<evidence type="ECO:0000313" key="6">
    <source>
        <dbReference type="Proteomes" id="UP001498771"/>
    </source>
</evidence>
<comment type="caution">
    <text evidence="5">The sequence shown here is derived from an EMBL/GenBank/DDBJ whole genome shotgun (WGS) entry which is preliminary data.</text>
</comment>
<protein>
    <recommendedName>
        <fullName evidence="4">DUF155 domain-containing protein</fullName>
    </recommendedName>
</protein>
<evidence type="ECO:0000256" key="2">
    <source>
        <dbReference type="SAM" id="MobiDB-lite"/>
    </source>
</evidence>
<name>A0ABR1FA49_9ASCO</name>
<feature type="compositionally biased region" description="Basic residues" evidence="2">
    <location>
        <begin position="15"/>
        <end position="30"/>
    </location>
</feature>
<dbReference type="PANTHER" id="PTHR16255">
    <property type="entry name" value="REQUIRED FOR MEIOTIC NUCLEAR DIVISION PROTEIN 1 HOMOLOG"/>
    <property type="match status" value="1"/>
</dbReference>
<accession>A0ABR1FA49</accession>
<keyword evidence="3" id="KW-0472">Membrane</keyword>
<evidence type="ECO:0000313" key="5">
    <source>
        <dbReference type="EMBL" id="KAK7206720.1"/>
    </source>
</evidence>
<evidence type="ECO:0000256" key="3">
    <source>
        <dbReference type="SAM" id="Phobius"/>
    </source>
</evidence>
<dbReference type="InterPro" id="IPR003734">
    <property type="entry name" value="DUF155"/>
</dbReference>
<evidence type="ECO:0000256" key="1">
    <source>
        <dbReference type="ARBA" id="ARBA00008306"/>
    </source>
</evidence>
<dbReference type="RefSeq" id="XP_064769753.1">
    <property type="nucleotide sequence ID" value="XM_064910359.1"/>
</dbReference>
<keyword evidence="6" id="KW-1185">Reference proteome</keyword>
<gene>
    <name evidence="5" type="ORF">BZA70DRAFT_235955</name>
</gene>
<organism evidence="5 6">
    <name type="scientific">Myxozyma melibiosi</name>
    <dbReference type="NCBI Taxonomy" id="54550"/>
    <lineage>
        <taxon>Eukaryota</taxon>
        <taxon>Fungi</taxon>
        <taxon>Dikarya</taxon>
        <taxon>Ascomycota</taxon>
        <taxon>Saccharomycotina</taxon>
        <taxon>Lipomycetes</taxon>
        <taxon>Lipomycetales</taxon>
        <taxon>Lipomycetaceae</taxon>
        <taxon>Myxozyma</taxon>
    </lineage>
</organism>
<dbReference type="Proteomes" id="UP001498771">
    <property type="component" value="Unassembled WGS sequence"/>
</dbReference>
<dbReference type="InterPro" id="IPR051624">
    <property type="entry name" value="RMD1/Sad1-interacting"/>
</dbReference>
<feature type="transmembrane region" description="Helical" evidence="3">
    <location>
        <begin position="350"/>
        <end position="372"/>
    </location>
</feature>
<dbReference type="Pfam" id="PF02582">
    <property type="entry name" value="DUF155"/>
    <property type="match status" value="1"/>
</dbReference>
<dbReference type="GeneID" id="90035871"/>